<dbReference type="Proteomes" id="UP000274907">
    <property type="component" value="Unassembled WGS sequence"/>
</dbReference>
<comment type="caution">
    <text evidence="1">The sequence shown here is derived from an EMBL/GenBank/DDBJ whole genome shotgun (WGS) entry which is preliminary data.</text>
</comment>
<evidence type="ECO:0000313" key="2">
    <source>
        <dbReference type="Proteomes" id="UP000274907"/>
    </source>
</evidence>
<gene>
    <name evidence="1" type="ORF">EAH68_05295</name>
</gene>
<name>A0A430I0A2_9CORY</name>
<proteinExistence type="predicted"/>
<sequence>MNAPVATVDDLAGWSWFAGAPTPAGTWHVYAPDLDKDDSMTSTSPPVTTGPGPWLVTCSHVAEDGRHTVSIRCTTAADVDNVVRALVNAGLSPHVRSL</sequence>
<accession>A0A430I0A2</accession>
<organism evidence="1 2">
    <name type="scientific">Corynebacterium hylobatis</name>
    <dbReference type="NCBI Taxonomy" id="1859290"/>
    <lineage>
        <taxon>Bacteria</taxon>
        <taxon>Bacillati</taxon>
        <taxon>Actinomycetota</taxon>
        <taxon>Actinomycetes</taxon>
        <taxon>Mycobacteriales</taxon>
        <taxon>Corynebacteriaceae</taxon>
        <taxon>Corynebacterium</taxon>
    </lineage>
</organism>
<dbReference type="RefSeq" id="WP_126120279.1">
    <property type="nucleotide sequence ID" value="NZ_RXHJ01000005.1"/>
</dbReference>
<dbReference type="AlphaFoldDB" id="A0A430I0A2"/>
<evidence type="ECO:0000313" key="1">
    <source>
        <dbReference type="EMBL" id="RSZ64409.1"/>
    </source>
</evidence>
<keyword evidence="2" id="KW-1185">Reference proteome</keyword>
<protein>
    <submittedName>
        <fullName evidence="1">Uncharacterized protein</fullName>
    </submittedName>
</protein>
<dbReference type="EMBL" id="RXHJ01000005">
    <property type="protein sequence ID" value="RSZ64409.1"/>
    <property type="molecule type" value="Genomic_DNA"/>
</dbReference>
<reference evidence="1 2" key="1">
    <citation type="submission" date="2018-12" db="EMBL/GenBank/DDBJ databases">
        <title>YIM 101343 draft genome.</title>
        <authorList>
            <person name="Chen X."/>
        </authorList>
    </citation>
    <scope>NUCLEOTIDE SEQUENCE [LARGE SCALE GENOMIC DNA]</scope>
    <source>
        <strain evidence="1 2">YIM 101343</strain>
    </source>
</reference>